<dbReference type="InterPro" id="IPR036397">
    <property type="entry name" value="RNaseH_sf"/>
</dbReference>
<dbReference type="GO" id="GO:0003676">
    <property type="term" value="F:nucleic acid binding"/>
    <property type="evidence" value="ECO:0007669"/>
    <property type="project" value="InterPro"/>
</dbReference>
<dbReference type="EMBL" id="NEVH01021219">
    <property type="protein sequence ID" value="PNF19786.1"/>
    <property type="molecule type" value="Genomic_DNA"/>
</dbReference>
<evidence type="ECO:0000313" key="1">
    <source>
        <dbReference type="EMBL" id="PNF19786.1"/>
    </source>
</evidence>
<dbReference type="STRING" id="105785.A0A2J7PTX1"/>
<name>A0A2J7PTX1_9NEOP</name>
<dbReference type="AlphaFoldDB" id="A0A2J7PTX1"/>
<reference evidence="1 2" key="1">
    <citation type="submission" date="2017-12" db="EMBL/GenBank/DDBJ databases">
        <title>Hemimetabolous genomes reveal molecular basis of termite eusociality.</title>
        <authorList>
            <person name="Harrison M.C."/>
            <person name="Jongepier E."/>
            <person name="Robertson H.M."/>
            <person name="Arning N."/>
            <person name="Bitard-Feildel T."/>
            <person name="Chao H."/>
            <person name="Childers C.P."/>
            <person name="Dinh H."/>
            <person name="Doddapaneni H."/>
            <person name="Dugan S."/>
            <person name="Gowin J."/>
            <person name="Greiner C."/>
            <person name="Han Y."/>
            <person name="Hu H."/>
            <person name="Hughes D.S.T."/>
            <person name="Huylmans A.-K."/>
            <person name="Kemena C."/>
            <person name="Kremer L.P.M."/>
            <person name="Lee S.L."/>
            <person name="Lopez-Ezquerra A."/>
            <person name="Mallet L."/>
            <person name="Monroy-Kuhn J.M."/>
            <person name="Moser A."/>
            <person name="Murali S.C."/>
            <person name="Muzny D.M."/>
            <person name="Otani S."/>
            <person name="Piulachs M.-D."/>
            <person name="Poelchau M."/>
            <person name="Qu J."/>
            <person name="Schaub F."/>
            <person name="Wada-Katsumata A."/>
            <person name="Worley K.C."/>
            <person name="Xie Q."/>
            <person name="Ylla G."/>
            <person name="Poulsen M."/>
            <person name="Gibbs R.A."/>
            <person name="Schal C."/>
            <person name="Richards S."/>
            <person name="Belles X."/>
            <person name="Korb J."/>
            <person name="Bornberg-Bauer E."/>
        </authorList>
    </citation>
    <scope>NUCLEOTIDE SEQUENCE [LARGE SCALE GENOMIC DNA]</scope>
    <source>
        <tissue evidence="1">Whole body</tissue>
    </source>
</reference>
<sequence length="160" mass="18838">MINSRMLKWAGHVARIGKKRFACNILVGKAERKRPLQCNAHSKESTEKNRHVNKEFCGGIGNVHRYLSNELRHRWIGRVGEDDVALFSWPPRSPDLTPCDFFLWGYVKDRVYIHPLVELRENIDAAVMNIDRMMLQNVWNELDYRLDVCRVTQETHIEHL</sequence>
<keyword evidence="2" id="KW-1185">Reference proteome</keyword>
<protein>
    <recommendedName>
        <fullName evidence="3">Tc1-like transposase DDE domain-containing protein</fullName>
    </recommendedName>
</protein>
<dbReference type="PANTHER" id="PTHR47326:SF1">
    <property type="entry name" value="HTH PSQ-TYPE DOMAIN-CONTAINING PROTEIN"/>
    <property type="match status" value="1"/>
</dbReference>
<gene>
    <name evidence="1" type="ORF">B7P43_G14663</name>
</gene>
<dbReference type="InParanoid" id="A0A2J7PTX1"/>
<dbReference type="Proteomes" id="UP000235965">
    <property type="component" value="Unassembled WGS sequence"/>
</dbReference>
<proteinExistence type="predicted"/>
<accession>A0A2J7PTX1</accession>
<evidence type="ECO:0008006" key="3">
    <source>
        <dbReference type="Google" id="ProtNLM"/>
    </source>
</evidence>
<dbReference type="Gene3D" id="3.30.420.10">
    <property type="entry name" value="Ribonuclease H-like superfamily/Ribonuclease H"/>
    <property type="match status" value="1"/>
</dbReference>
<organism evidence="1 2">
    <name type="scientific">Cryptotermes secundus</name>
    <dbReference type="NCBI Taxonomy" id="105785"/>
    <lineage>
        <taxon>Eukaryota</taxon>
        <taxon>Metazoa</taxon>
        <taxon>Ecdysozoa</taxon>
        <taxon>Arthropoda</taxon>
        <taxon>Hexapoda</taxon>
        <taxon>Insecta</taxon>
        <taxon>Pterygota</taxon>
        <taxon>Neoptera</taxon>
        <taxon>Polyneoptera</taxon>
        <taxon>Dictyoptera</taxon>
        <taxon>Blattodea</taxon>
        <taxon>Blattoidea</taxon>
        <taxon>Termitoidae</taxon>
        <taxon>Kalotermitidae</taxon>
        <taxon>Cryptotermitinae</taxon>
        <taxon>Cryptotermes</taxon>
    </lineage>
</organism>
<evidence type="ECO:0000313" key="2">
    <source>
        <dbReference type="Proteomes" id="UP000235965"/>
    </source>
</evidence>
<dbReference type="PANTHER" id="PTHR47326">
    <property type="entry name" value="TRANSPOSABLE ELEMENT TC3 TRANSPOSASE-LIKE PROTEIN"/>
    <property type="match status" value="1"/>
</dbReference>
<comment type="caution">
    <text evidence="1">The sequence shown here is derived from an EMBL/GenBank/DDBJ whole genome shotgun (WGS) entry which is preliminary data.</text>
</comment>